<reference evidence="8 9" key="1">
    <citation type="submission" date="2018-07" db="EMBL/GenBank/DDBJ databases">
        <title>Genomic Encyclopedia of Type Strains, Phase IV (KMG-IV): sequencing the most valuable type-strain genomes for metagenomic binning, comparative biology and taxonomic classification.</title>
        <authorList>
            <person name="Goeker M."/>
        </authorList>
    </citation>
    <scope>NUCLEOTIDE SEQUENCE [LARGE SCALE GENOMIC DNA]</scope>
    <source>
        <strain evidence="8 9">DSM 27696</strain>
    </source>
</reference>
<dbReference type="PROSITE" id="PS50928">
    <property type="entry name" value="ABC_TM1"/>
    <property type="match status" value="1"/>
</dbReference>
<dbReference type="PANTHER" id="PTHR30177">
    <property type="entry name" value="GLYCINE BETAINE/L-PROLINE TRANSPORT SYSTEM PERMEASE PROTEIN PROW"/>
    <property type="match status" value="1"/>
</dbReference>
<keyword evidence="2 6" id="KW-0813">Transport</keyword>
<feature type="domain" description="ABC transmembrane type-1" evidence="7">
    <location>
        <begin position="24"/>
        <end position="203"/>
    </location>
</feature>
<sequence length="218" mass="23683">MENNLWIQIKTYFHNNLGTFLNAVKEHLEISLISLGIAMIIGIVCGYLCVKHKQLESKIVPIFQVLRVIPSLAVLLLLLPIIGTGMKSAVIALVLLAVPPVLMNTVVGIKEVPSFMIESAYGMGMTEKQVLWKVQFPLAMPLIFTGIKIAMIEIIASATLAAKIGSGGVGEIIFTGLGLNRTDLLLIGGITVGLLTILSSLLLELINRVVMRYKYVKS</sequence>
<evidence type="ECO:0000256" key="5">
    <source>
        <dbReference type="ARBA" id="ARBA00023136"/>
    </source>
</evidence>
<feature type="transmembrane region" description="Helical" evidence="6">
    <location>
        <begin position="184"/>
        <end position="206"/>
    </location>
</feature>
<keyword evidence="4 6" id="KW-1133">Transmembrane helix</keyword>
<feature type="transmembrane region" description="Helical" evidence="6">
    <location>
        <begin position="130"/>
        <end position="151"/>
    </location>
</feature>
<evidence type="ECO:0000313" key="8">
    <source>
        <dbReference type="EMBL" id="RCW63149.1"/>
    </source>
</evidence>
<protein>
    <submittedName>
        <fullName evidence="8">Osmoprotectant transport system permease protein</fullName>
    </submittedName>
</protein>
<name>A0A368X613_9BACI</name>
<keyword evidence="9" id="KW-1185">Reference proteome</keyword>
<evidence type="ECO:0000256" key="2">
    <source>
        <dbReference type="ARBA" id="ARBA00022448"/>
    </source>
</evidence>
<dbReference type="OrthoDB" id="9785113at2"/>
<proteinExistence type="inferred from homology"/>
<dbReference type="InterPro" id="IPR035906">
    <property type="entry name" value="MetI-like_sf"/>
</dbReference>
<dbReference type="Gene3D" id="1.10.3720.10">
    <property type="entry name" value="MetI-like"/>
    <property type="match status" value="1"/>
</dbReference>
<dbReference type="SUPFAM" id="SSF161098">
    <property type="entry name" value="MetI-like"/>
    <property type="match status" value="1"/>
</dbReference>
<dbReference type="EMBL" id="QPJJ01000019">
    <property type="protein sequence ID" value="RCW63149.1"/>
    <property type="molecule type" value="Genomic_DNA"/>
</dbReference>
<comment type="caution">
    <text evidence="8">The sequence shown here is derived from an EMBL/GenBank/DDBJ whole genome shotgun (WGS) entry which is preliminary data.</text>
</comment>
<dbReference type="Pfam" id="PF00528">
    <property type="entry name" value="BPD_transp_1"/>
    <property type="match status" value="1"/>
</dbReference>
<gene>
    <name evidence="8" type="ORF">DFR57_11925</name>
</gene>
<comment type="similarity">
    <text evidence="6">Belongs to the binding-protein-dependent transport system permease family.</text>
</comment>
<feature type="transmembrane region" description="Helical" evidence="6">
    <location>
        <begin position="62"/>
        <end position="83"/>
    </location>
</feature>
<evidence type="ECO:0000256" key="3">
    <source>
        <dbReference type="ARBA" id="ARBA00022692"/>
    </source>
</evidence>
<dbReference type="InterPro" id="IPR000515">
    <property type="entry name" value="MetI-like"/>
</dbReference>
<dbReference type="AlphaFoldDB" id="A0A368X613"/>
<comment type="subcellular location">
    <subcellularLocation>
        <location evidence="6">Cell membrane</location>
        <topology evidence="6">Multi-pass membrane protein</topology>
    </subcellularLocation>
    <subcellularLocation>
        <location evidence="1">Membrane</location>
        <topology evidence="1">Multi-pass membrane protein</topology>
    </subcellularLocation>
</comment>
<dbReference type="CDD" id="cd06261">
    <property type="entry name" value="TM_PBP2"/>
    <property type="match status" value="1"/>
</dbReference>
<evidence type="ECO:0000259" key="7">
    <source>
        <dbReference type="PROSITE" id="PS50928"/>
    </source>
</evidence>
<evidence type="ECO:0000256" key="4">
    <source>
        <dbReference type="ARBA" id="ARBA00022989"/>
    </source>
</evidence>
<dbReference type="GO" id="GO:0005886">
    <property type="term" value="C:plasma membrane"/>
    <property type="evidence" value="ECO:0007669"/>
    <property type="project" value="UniProtKB-SubCell"/>
</dbReference>
<evidence type="ECO:0000313" key="9">
    <source>
        <dbReference type="Proteomes" id="UP000252585"/>
    </source>
</evidence>
<keyword evidence="3 6" id="KW-0812">Transmembrane</keyword>
<feature type="transmembrane region" description="Helical" evidence="6">
    <location>
        <begin position="30"/>
        <end position="50"/>
    </location>
</feature>
<evidence type="ECO:0000256" key="6">
    <source>
        <dbReference type="RuleBase" id="RU363032"/>
    </source>
</evidence>
<organism evidence="8 9">
    <name type="scientific">Saliterribacillus persicus</name>
    <dbReference type="NCBI Taxonomy" id="930114"/>
    <lineage>
        <taxon>Bacteria</taxon>
        <taxon>Bacillati</taxon>
        <taxon>Bacillota</taxon>
        <taxon>Bacilli</taxon>
        <taxon>Bacillales</taxon>
        <taxon>Bacillaceae</taxon>
        <taxon>Saliterribacillus</taxon>
    </lineage>
</organism>
<dbReference type="PANTHER" id="PTHR30177:SF4">
    <property type="entry name" value="OSMOPROTECTANT IMPORT PERMEASE PROTEIN OSMW"/>
    <property type="match status" value="1"/>
</dbReference>
<keyword evidence="5 6" id="KW-0472">Membrane</keyword>
<dbReference type="GO" id="GO:0031460">
    <property type="term" value="P:glycine betaine transport"/>
    <property type="evidence" value="ECO:0007669"/>
    <property type="project" value="TreeGrafter"/>
</dbReference>
<dbReference type="Proteomes" id="UP000252585">
    <property type="component" value="Unassembled WGS sequence"/>
</dbReference>
<accession>A0A368X613</accession>
<dbReference type="GO" id="GO:0055085">
    <property type="term" value="P:transmembrane transport"/>
    <property type="evidence" value="ECO:0007669"/>
    <property type="project" value="InterPro"/>
</dbReference>
<feature type="transmembrane region" description="Helical" evidence="6">
    <location>
        <begin position="89"/>
        <end position="109"/>
    </location>
</feature>
<evidence type="ECO:0000256" key="1">
    <source>
        <dbReference type="ARBA" id="ARBA00004141"/>
    </source>
</evidence>
<dbReference type="InterPro" id="IPR051204">
    <property type="entry name" value="ABC_transp_perm/SBD"/>
</dbReference>